<gene>
    <name evidence="4" type="ORF">CYCCA115_LOCUS28</name>
</gene>
<evidence type="ECO:0000256" key="3">
    <source>
        <dbReference type="RuleBase" id="RU364104"/>
    </source>
</evidence>
<keyword evidence="5" id="KW-1185">Reference proteome</keyword>
<comment type="caution">
    <text evidence="4">The sequence shown here is derived from an EMBL/GenBank/DDBJ whole genome shotgun (WGS) entry which is preliminary data.</text>
</comment>
<name>A0AAD2FEX7_9STRA</name>
<dbReference type="PANTHER" id="PTHR22977:SF5">
    <property type="entry name" value="COX ASSEMBLY MITOCHONDRIAL PROTEIN HOMOLOG"/>
    <property type="match status" value="1"/>
</dbReference>
<dbReference type="InterPro" id="IPR013892">
    <property type="entry name" value="Cyt_c_biogenesis_Cmc1-like"/>
</dbReference>
<comment type="similarity">
    <text evidence="1 3">Belongs to the CMC family.</text>
</comment>
<comment type="subcellular location">
    <subcellularLocation>
        <location evidence="3">Mitochondrion</location>
    </subcellularLocation>
</comment>
<reference evidence="4" key="1">
    <citation type="submission" date="2023-08" db="EMBL/GenBank/DDBJ databases">
        <authorList>
            <person name="Audoor S."/>
            <person name="Bilcke G."/>
        </authorList>
    </citation>
    <scope>NUCLEOTIDE SEQUENCE</scope>
</reference>
<proteinExistence type="inferred from homology"/>
<dbReference type="PANTHER" id="PTHR22977">
    <property type="entry name" value="COX ASSEMBLY MITOCHONDRIAL PROTEIN"/>
    <property type="match status" value="1"/>
</dbReference>
<sequence length="105" mass="12127">MSQSQNDAGNMKDLGRDGRLSFRNFAEHQLRKEFKADAMQKCDMQISAFASCAKDEGVMVVFRCNEFKRAVNECMAVYNSPERFEVYKREHMGDLENKVPGQIKH</sequence>
<keyword evidence="3" id="KW-0496">Mitochondrion</keyword>
<dbReference type="GO" id="GO:0005739">
    <property type="term" value="C:mitochondrion"/>
    <property type="evidence" value="ECO:0007669"/>
    <property type="project" value="UniProtKB-SubCell"/>
</dbReference>
<evidence type="ECO:0000256" key="1">
    <source>
        <dbReference type="ARBA" id="ARBA00007347"/>
    </source>
</evidence>
<organism evidence="4 5">
    <name type="scientific">Cylindrotheca closterium</name>
    <dbReference type="NCBI Taxonomy" id="2856"/>
    <lineage>
        <taxon>Eukaryota</taxon>
        <taxon>Sar</taxon>
        <taxon>Stramenopiles</taxon>
        <taxon>Ochrophyta</taxon>
        <taxon>Bacillariophyta</taxon>
        <taxon>Bacillariophyceae</taxon>
        <taxon>Bacillariophycidae</taxon>
        <taxon>Bacillariales</taxon>
        <taxon>Bacillariaceae</taxon>
        <taxon>Cylindrotheca</taxon>
    </lineage>
</organism>
<dbReference type="Proteomes" id="UP001295423">
    <property type="component" value="Unassembled WGS sequence"/>
</dbReference>
<evidence type="ECO:0000256" key="2">
    <source>
        <dbReference type="ARBA" id="ARBA00023157"/>
    </source>
</evidence>
<dbReference type="AlphaFoldDB" id="A0AAD2FEX7"/>
<dbReference type="EMBL" id="CAKOGP040000001">
    <property type="protein sequence ID" value="CAJ1889238.1"/>
    <property type="molecule type" value="Genomic_DNA"/>
</dbReference>
<dbReference type="Pfam" id="PF08583">
    <property type="entry name" value="Cmc1"/>
    <property type="match status" value="1"/>
</dbReference>
<evidence type="ECO:0000313" key="4">
    <source>
        <dbReference type="EMBL" id="CAJ1889238.1"/>
    </source>
</evidence>
<accession>A0AAD2FEX7</accession>
<protein>
    <recommendedName>
        <fullName evidence="3">COX assembly mitochondrial protein</fullName>
    </recommendedName>
</protein>
<keyword evidence="2" id="KW-1015">Disulfide bond</keyword>
<evidence type="ECO:0000313" key="5">
    <source>
        <dbReference type="Proteomes" id="UP001295423"/>
    </source>
</evidence>